<feature type="region of interest" description="Disordered" evidence="1">
    <location>
        <begin position="249"/>
        <end position="274"/>
    </location>
</feature>
<name>A0A0D2L7C9_9CHLO</name>
<dbReference type="KEGG" id="mng:MNEG_5204"/>
<feature type="region of interest" description="Disordered" evidence="1">
    <location>
        <begin position="1"/>
        <end position="38"/>
    </location>
</feature>
<dbReference type="EMBL" id="KK100982">
    <property type="protein sequence ID" value="KIZ02754.1"/>
    <property type="molecule type" value="Genomic_DNA"/>
</dbReference>
<proteinExistence type="predicted"/>
<evidence type="ECO:0000256" key="1">
    <source>
        <dbReference type="SAM" id="MobiDB-lite"/>
    </source>
</evidence>
<reference evidence="2 3" key="1">
    <citation type="journal article" date="2013" name="BMC Genomics">
        <title>Reconstruction of the lipid metabolism for the microalga Monoraphidium neglectum from its genome sequence reveals characteristics suitable for biofuel production.</title>
        <authorList>
            <person name="Bogen C."/>
            <person name="Al-Dilaimi A."/>
            <person name="Albersmeier A."/>
            <person name="Wichmann J."/>
            <person name="Grundmann M."/>
            <person name="Rupp O."/>
            <person name="Lauersen K.J."/>
            <person name="Blifernez-Klassen O."/>
            <person name="Kalinowski J."/>
            <person name="Goesmann A."/>
            <person name="Mussgnug J.H."/>
            <person name="Kruse O."/>
        </authorList>
    </citation>
    <scope>NUCLEOTIDE SEQUENCE [LARGE SCALE GENOMIC DNA]</scope>
    <source>
        <strain evidence="2 3">SAG 48.87</strain>
    </source>
</reference>
<dbReference type="Proteomes" id="UP000054498">
    <property type="component" value="Unassembled WGS sequence"/>
</dbReference>
<keyword evidence="3" id="KW-1185">Reference proteome</keyword>
<dbReference type="RefSeq" id="XP_013901773.1">
    <property type="nucleotide sequence ID" value="XM_014046319.1"/>
</dbReference>
<gene>
    <name evidence="2" type="ORF">MNEG_5204</name>
</gene>
<sequence length="333" mass="33315">MLESSPDGGSGGGGRSPGLPSRRSTRFGDGGGGDVALDPRHLAMQHSAAMSQALPPLQLARPVEGAAAGAAAAAPAAAHPHGVALPGAAALGASVLPLRPADVADLSAADAAAMLVGLLRGRFDVDEVNGLRIVSMRPPPASILHLHVVLARHVDGCDAPTAVLTLPTGVPVAPVPAAAELAAAGLPIVLLVSLPTGKQADQAVSAALTMLAVLLLPLLVMVVETHVPTQAPMAAAAASAPASVLPVGVMGQQEQQQQKQKQQQEEEEEEEMGAKAMVADAAVAGANAAADEWQLRLAGGVVLSVPAALCRVLVALFKPDGPGSMHVSRLGME</sequence>
<accession>A0A0D2L7C9</accession>
<evidence type="ECO:0000313" key="3">
    <source>
        <dbReference type="Proteomes" id="UP000054498"/>
    </source>
</evidence>
<dbReference type="GeneID" id="25738081"/>
<protein>
    <submittedName>
        <fullName evidence="2">Uncharacterized protein</fullName>
    </submittedName>
</protein>
<organism evidence="2 3">
    <name type="scientific">Monoraphidium neglectum</name>
    <dbReference type="NCBI Taxonomy" id="145388"/>
    <lineage>
        <taxon>Eukaryota</taxon>
        <taxon>Viridiplantae</taxon>
        <taxon>Chlorophyta</taxon>
        <taxon>core chlorophytes</taxon>
        <taxon>Chlorophyceae</taxon>
        <taxon>CS clade</taxon>
        <taxon>Sphaeropleales</taxon>
        <taxon>Selenastraceae</taxon>
        <taxon>Monoraphidium</taxon>
    </lineage>
</organism>
<evidence type="ECO:0000313" key="2">
    <source>
        <dbReference type="EMBL" id="KIZ02754.1"/>
    </source>
</evidence>
<dbReference type="AlphaFoldDB" id="A0A0D2L7C9"/>
<feature type="compositionally biased region" description="Low complexity" evidence="1">
    <location>
        <begin position="252"/>
        <end position="261"/>
    </location>
</feature>